<keyword evidence="2" id="KW-0732">Signal</keyword>
<evidence type="ECO:0000313" key="3">
    <source>
        <dbReference type="EMBL" id="CAC5425542.1"/>
    </source>
</evidence>
<evidence type="ECO:0000313" key="4">
    <source>
        <dbReference type="Proteomes" id="UP000507470"/>
    </source>
</evidence>
<dbReference type="Proteomes" id="UP000507470">
    <property type="component" value="Unassembled WGS sequence"/>
</dbReference>
<protein>
    <recommendedName>
        <fullName evidence="5">MEGF10_11</fullName>
    </recommendedName>
</protein>
<keyword evidence="1" id="KW-1133">Transmembrane helix</keyword>
<keyword evidence="1" id="KW-0472">Membrane</keyword>
<feature type="chain" id="PRO_5026680149" description="MEGF10_11" evidence="2">
    <location>
        <begin position="20"/>
        <end position="275"/>
    </location>
</feature>
<organism evidence="3 4">
    <name type="scientific">Mytilus coruscus</name>
    <name type="common">Sea mussel</name>
    <dbReference type="NCBI Taxonomy" id="42192"/>
    <lineage>
        <taxon>Eukaryota</taxon>
        <taxon>Metazoa</taxon>
        <taxon>Spiralia</taxon>
        <taxon>Lophotrochozoa</taxon>
        <taxon>Mollusca</taxon>
        <taxon>Bivalvia</taxon>
        <taxon>Autobranchia</taxon>
        <taxon>Pteriomorphia</taxon>
        <taxon>Mytilida</taxon>
        <taxon>Mytiloidea</taxon>
        <taxon>Mytilidae</taxon>
        <taxon>Mytilinae</taxon>
        <taxon>Mytilus</taxon>
    </lineage>
</organism>
<evidence type="ECO:0000256" key="2">
    <source>
        <dbReference type="SAM" id="SignalP"/>
    </source>
</evidence>
<feature type="signal peptide" evidence="2">
    <location>
        <begin position="1"/>
        <end position="19"/>
    </location>
</feature>
<name>A0A6J8F0H2_MYTCO</name>
<evidence type="ECO:0008006" key="5">
    <source>
        <dbReference type="Google" id="ProtNLM"/>
    </source>
</evidence>
<sequence>MQFHIFLLLYLLRSLPIKGRIPCYRPNTTIEICCSNFEDVEGKCTECRNGTYSNKGESCKECDNGFYGKNCIEECGCQNNERCSKVIGCVVITETTIDPTAKTKLTENNYNEEKTEWMMNLSISVAIFSLVVLVIVSVSKCCSKILENKTSAIKEITGKHHKMSPERKTNIYGTYGKQTIANDDEEYEFDSDNYAEDPYAVIRDSQILPETSLGNDLNANFSLVVNHLDENFYTSGYNHLHLMGMSYKHGNQHDKMRSHLRGIYGSKFPTFQDME</sequence>
<keyword evidence="4" id="KW-1185">Reference proteome</keyword>
<feature type="transmembrane region" description="Helical" evidence="1">
    <location>
        <begin position="117"/>
        <end position="139"/>
    </location>
</feature>
<dbReference type="Gene3D" id="2.170.300.10">
    <property type="entry name" value="Tie2 ligand-binding domain superfamily"/>
    <property type="match status" value="1"/>
</dbReference>
<accession>A0A6J8F0H2</accession>
<proteinExistence type="predicted"/>
<keyword evidence="1" id="KW-0812">Transmembrane</keyword>
<reference evidence="3 4" key="1">
    <citation type="submission" date="2020-06" db="EMBL/GenBank/DDBJ databases">
        <authorList>
            <person name="Li R."/>
            <person name="Bekaert M."/>
        </authorList>
    </citation>
    <scope>NUCLEOTIDE SEQUENCE [LARGE SCALE GENOMIC DNA]</scope>
    <source>
        <strain evidence="4">wild</strain>
    </source>
</reference>
<dbReference type="AlphaFoldDB" id="A0A6J8F0H2"/>
<dbReference type="EMBL" id="CACVKT020010252">
    <property type="protein sequence ID" value="CAC5425542.1"/>
    <property type="molecule type" value="Genomic_DNA"/>
</dbReference>
<dbReference type="OrthoDB" id="10589161at2759"/>
<gene>
    <name evidence="3" type="ORF">MCOR_57351</name>
</gene>
<evidence type="ECO:0000256" key="1">
    <source>
        <dbReference type="SAM" id="Phobius"/>
    </source>
</evidence>